<protein>
    <submittedName>
        <fullName evidence="2">Uncharacterized protein</fullName>
    </submittedName>
</protein>
<accession>A0A6C0E127</accession>
<feature type="transmembrane region" description="Helical" evidence="1">
    <location>
        <begin position="54"/>
        <end position="73"/>
    </location>
</feature>
<keyword evidence="1" id="KW-1133">Transmembrane helix</keyword>
<keyword evidence="1" id="KW-0472">Membrane</keyword>
<evidence type="ECO:0000256" key="1">
    <source>
        <dbReference type="SAM" id="Phobius"/>
    </source>
</evidence>
<dbReference type="AlphaFoldDB" id="A0A6C0E127"/>
<proteinExistence type="predicted"/>
<sequence length="149" mass="17353">MNCYTSAVLGLAMLGASFLTLATTDEQNYKIKLAFPTSELDRIYTGIVTERRNIFIQGIILGLFISYFTSNLFEQKNNFHKITFFLAVTFTVSVVYYFLIPKSDYMLNYLKTEEEIKSWLEIYKYMKLKYFLGFLFGFLSAIPIAYSMC</sequence>
<dbReference type="EMBL" id="MN739710">
    <property type="protein sequence ID" value="QHT22458.1"/>
    <property type="molecule type" value="Genomic_DNA"/>
</dbReference>
<feature type="transmembrane region" description="Helical" evidence="1">
    <location>
        <begin position="128"/>
        <end position="146"/>
    </location>
</feature>
<organism evidence="2">
    <name type="scientific">viral metagenome</name>
    <dbReference type="NCBI Taxonomy" id="1070528"/>
    <lineage>
        <taxon>unclassified sequences</taxon>
        <taxon>metagenomes</taxon>
        <taxon>organismal metagenomes</taxon>
    </lineage>
</organism>
<feature type="transmembrane region" description="Helical" evidence="1">
    <location>
        <begin position="82"/>
        <end position="100"/>
    </location>
</feature>
<keyword evidence="1" id="KW-0812">Transmembrane</keyword>
<name>A0A6C0E127_9ZZZZ</name>
<reference evidence="2" key="1">
    <citation type="journal article" date="2020" name="Nature">
        <title>Giant virus diversity and host interactions through global metagenomics.</title>
        <authorList>
            <person name="Schulz F."/>
            <person name="Roux S."/>
            <person name="Paez-Espino D."/>
            <person name="Jungbluth S."/>
            <person name="Walsh D.A."/>
            <person name="Denef V.J."/>
            <person name="McMahon K.D."/>
            <person name="Konstantinidis K.T."/>
            <person name="Eloe-Fadrosh E.A."/>
            <person name="Kyrpides N.C."/>
            <person name="Woyke T."/>
        </authorList>
    </citation>
    <scope>NUCLEOTIDE SEQUENCE</scope>
    <source>
        <strain evidence="2">GVMAG-M-3300023179-111</strain>
    </source>
</reference>
<evidence type="ECO:0000313" key="2">
    <source>
        <dbReference type="EMBL" id="QHT22458.1"/>
    </source>
</evidence>